<organism evidence="1 2">
    <name type="scientific">Streptomyces violascens</name>
    <dbReference type="NCBI Taxonomy" id="67381"/>
    <lineage>
        <taxon>Bacteria</taxon>
        <taxon>Bacillati</taxon>
        <taxon>Actinomycetota</taxon>
        <taxon>Actinomycetes</taxon>
        <taxon>Kitasatosporales</taxon>
        <taxon>Streptomycetaceae</taxon>
        <taxon>Streptomyces</taxon>
    </lineage>
</organism>
<proteinExistence type="predicted"/>
<protein>
    <submittedName>
        <fullName evidence="1">Uncharacterized protein</fullName>
    </submittedName>
</protein>
<dbReference type="RefSeq" id="WP_189971134.1">
    <property type="nucleotide sequence ID" value="NZ_BMUA01000043.1"/>
</dbReference>
<accession>A0ABQ3QS82</accession>
<sequence>MIAFLSWSGRIGRCRAHGKDCYIAQLYNCGDGIRRPLFFIDRTDGDAAARHTRLRKRAPITAAVVAAAALGTAYLTTRTPEQFTSQVRGLTQAQ</sequence>
<evidence type="ECO:0000313" key="1">
    <source>
        <dbReference type="EMBL" id="GHI40132.1"/>
    </source>
</evidence>
<name>A0ABQ3QS82_9ACTN</name>
<comment type="caution">
    <text evidence="1">The sequence shown here is derived from an EMBL/GenBank/DDBJ whole genome shotgun (WGS) entry which is preliminary data.</text>
</comment>
<reference evidence="1" key="1">
    <citation type="submission" date="2024-05" db="EMBL/GenBank/DDBJ databases">
        <title>Whole genome shotgun sequence of Streptomyces violascens NBRC 12920.</title>
        <authorList>
            <person name="Komaki H."/>
            <person name="Tamura T."/>
        </authorList>
    </citation>
    <scope>NUCLEOTIDE SEQUENCE</scope>
    <source>
        <strain evidence="1">NBRC 12920</strain>
    </source>
</reference>
<evidence type="ECO:0000313" key="2">
    <source>
        <dbReference type="Proteomes" id="UP001050808"/>
    </source>
</evidence>
<dbReference type="EMBL" id="BNDY01000017">
    <property type="protein sequence ID" value="GHI40132.1"/>
    <property type="molecule type" value="Genomic_DNA"/>
</dbReference>
<keyword evidence="2" id="KW-1185">Reference proteome</keyword>
<dbReference type="Proteomes" id="UP001050808">
    <property type="component" value="Unassembled WGS sequence"/>
</dbReference>
<gene>
    <name evidence="1" type="ORF">Sviol_45400</name>
</gene>